<evidence type="ECO:0000256" key="6">
    <source>
        <dbReference type="ARBA" id="ARBA00023170"/>
    </source>
</evidence>
<keyword evidence="6 10" id="KW-0675">Receptor</keyword>
<dbReference type="EMBL" id="BMAT01003101">
    <property type="protein sequence ID" value="GFS20369.1"/>
    <property type="molecule type" value="Genomic_DNA"/>
</dbReference>
<feature type="transmembrane region" description="Helical" evidence="8">
    <location>
        <begin position="304"/>
        <end position="326"/>
    </location>
</feature>
<comment type="caution">
    <text evidence="10">The sequence shown here is derived from an EMBL/GenBank/DDBJ whole genome shotgun (WGS) entry which is preliminary data.</text>
</comment>
<dbReference type="PANTHER" id="PTHR24241">
    <property type="entry name" value="NEUROPEPTIDE RECEPTOR-RELATED G-PROTEIN COUPLED RECEPTOR"/>
    <property type="match status" value="1"/>
</dbReference>
<evidence type="ECO:0000256" key="8">
    <source>
        <dbReference type="SAM" id="Phobius"/>
    </source>
</evidence>
<evidence type="ECO:0000256" key="5">
    <source>
        <dbReference type="ARBA" id="ARBA00023136"/>
    </source>
</evidence>
<dbReference type="SUPFAM" id="SSF81321">
    <property type="entry name" value="Family A G protein-coupled receptor-like"/>
    <property type="match status" value="2"/>
</dbReference>
<dbReference type="GO" id="GO:0042277">
    <property type="term" value="F:peptide binding"/>
    <property type="evidence" value="ECO:0007669"/>
    <property type="project" value="TreeGrafter"/>
</dbReference>
<keyword evidence="5 8" id="KW-0472">Membrane</keyword>
<feature type="transmembrane region" description="Helical" evidence="8">
    <location>
        <begin position="338"/>
        <end position="359"/>
    </location>
</feature>
<feature type="domain" description="G-protein coupled receptors family 1 profile" evidence="9">
    <location>
        <begin position="41"/>
        <end position="357"/>
    </location>
</feature>
<dbReference type="InterPro" id="IPR000276">
    <property type="entry name" value="GPCR_Rhodpsn"/>
</dbReference>
<dbReference type="PANTHER" id="PTHR24241:SF76">
    <property type="entry name" value="NEUROPEPTIDE SIFAMIDE RECEPTOR"/>
    <property type="match status" value="1"/>
</dbReference>
<organism evidence="10 11">
    <name type="scientific">Elysia marginata</name>
    <dbReference type="NCBI Taxonomy" id="1093978"/>
    <lineage>
        <taxon>Eukaryota</taxon>
        <taxon>Metazoa</taxon>
        <taxon>Spiralia</taxon>
        <taxon>Lophotrochozoa</taxon>
        <taxon>Mollusca</taxon>
        <taxon>Gastropoda</taxon>
        <taxon>Heterobranchia</taxon>
        <taxon>Euthyneura</taxon>
        <taxon>Panpulmonata</taxon>
        <taxon>Sacoglossa</taxon>
        <taxon>Placobranchoidea</taxon>
        <taxon>Plakobranchidae</taxon>
        <taxon>Elysia</taxon>
    </lineage>
</organism>
<protein>
    <submittedName>
        <fullName evidence="10">Histamine H3 receptor</fullName>
    </submittedName>
</protein>
<evidence type="ECO:0000313" key="10">
    <source>
        <dbReference type="EMBL" id="GFS20369.1"/>
    </source>
</evidence>
<keyword evidence="2" id="KW-1003">Cell membrane</keyword>
<dbReference type="GO" id="GO:0032870">
    <property type="term" value="P:cellular response to hormone stimulus"/>
    <property type="evidence" value="ECO:0007669"/>
    <property type="project" value="TreeGrafter"/>
</dbReference>
<evidence type="ECO:0000259" key="9">
    <source>
        <dbReference type="PROSITE" id="PS50262"/>
    </source>
</evidence>
<dbReference type="Proteomes" id="UP000762676">
    <property type="component" value="Unassembled WGS sequence"/>
</dbReference>
<dbReference type="GO" id="GO:0005886">
    <property type="term" value="C:plasma membrane"/>
    <property type="evidence" value="ECO:0007669"/>
    <property type="project" value="UniProtKB-SubCell"/>
</dbReference>
<dbReference type="Gene3D" id="1.20.1070.10">
    <property type="entry name" value="Rhodopsin 7-helix transmembrane proteins"/>
    <property type="match status" value="1"/>
</dbReference>
<proteinExistence type="predicted"/>
<dbReference type="CDD" id="cd00637">
    <property type="entry name" value="7tm_classA_rhodopsin-like"/>
    <property type="match status" value="1"/>
</dbReference>
<feature type="transmembrane region" description="Helical" evidence="8">
    <location>
        <begin position="139"/>
        <end position="163"/>
    </location>
</feature>
<dbReference type="GO" id="GO:0004930">
    <property type="term" value="F:G protein-coupled receptor activity"/>
    <property type="evidence" value="ECO:0007669"/>
    <property type="project" value="InterPro"/>
</dbReference>
<keyword evidence="3 8" id="KW-0812">Transmembrane</keyword>
<evidence type="ECO:0000256" key="4">
    <source>
        <dbReference type="ARBA" id="ARBA00022989"/>
    </source>
</evidence>
<evidence type="ECO:0000256" key="3">
    <source>
        <dbReference type="ARBA" id="ARBA00022692"/>
    </source>
</evidence>
<dbReference type="Pfam" id="PF00001">
    <property type="entry name" value="7tm_1"/>
    <property type="match status" value="1"/>
</dbReference>
<feature type="transmembrane region" description="Helical" evidence="8">
    <location>
        <begin position="62"/>
        <end position="83"/>
    </location>
</feature>
<keyword evidence="11" id="KW-1185">Reference proteome</keyword>
<feature type="transmembrane region" description="Helical" evidence="8">
    <location>
        <begin position="28"/>
        <end position="50"/>
    </location>
</feature>
<comment type="subcellular location">
    <subcellularLocation>
        <location evidence="1">Cell membrane</location>
        <topology evidence="1">Multi-pass membrane protein</topology>
    </subcellularLocation>
</comment>
<dbReference type="InterPro" id="IPR017452">
    <property type="entry name" value="GPCR_Rhodpsn_7TM"/>
</dbReference>
<feature type="transmembrane region" description="Helical" evidence="8">
    <location>
        <begin position="259"/>
        <end position="283"/>
    </location>
</feature>
<evidence type="ECO:0000256" key="1">
    <source>
        <dbReference type="ARBA" id="ARBA00004651"/>
    </source>
</evidence>
<dbReference type="PROSITE" id="PS50262">
    <property type="entry name" value="G_PROTEIN_RECEP_F1_2"/>
    <property type="match status" value="1"/>
</dbReference>
<feature type="transmembrane region" description="Helical" evidence="8">
    <location>
        <begin position="103"/>
        <end position="127"/>
    </location>
</feature>
<reference evidence="10 11" key="1">
    <citation type="journal article" date="2021" name="Elife">
        <title>Chloroplast acquisition without the gene transfer in kleptoplastic sea slugs, Plakobranchus ocellatus.</title>
        <authorList>
            <person name="Maeda T."/>
            <person name="Takahashi S."/>
            <person name="Yoshida T."/>
            <person name="Shimamura S."/>
            <person name="Takaki Y."/>
            <person name="Nagai Y."/>
            <person name="Toyoda A."/>
            <person name="Suzuki Y."/>
            <person name="Arimoto A."/>
            <person name="Ishii H."/>
            <person name="Satoh N."/>
            <person name="Nishiyama T."/>
            <person name="Hasebe M."/>
            <person name="Maruyama T."/>
            <person name="Minagawa J."/>
            <person name="Obokata J."/>
            <person name="Shigenobu S."/>
        </authorList>
    </citation>
    <scope>NUCLEOTIDE SEQUENCE [LARGE SCALE GENOMIC DNA]</scope>
</reference>
<dbReference type="AlphaFoldDB" id="A0AAV4JC32"/>
<sequence>MADNAPPASSPDQTTEKPEEDGGNIGEVVGAIALTAWILLANFFVFFSVLCSRRRRKASFNLHVCNLCLVGLLLGGLVLPLYIDFCLHGHWRHGDQLCRVWLMADMVVGVASLVGVFCAVFDVFVNLSCPGCVQGGCKYVLSAFLVLLPWAVACGLVLPLYMFGETGEGVGLFHQTNGNEGGGASDGGKVVAYQAYKGGRSGFENKNIKTSVDTDAAVGGAGSDNTAMASKGENSKQIGAGEGYCYLHLHGPHSVALELAGYAVPGLASVGLLVAASLTWCVWRHELREEAQSEQRGHKGWQVITCWLVCIATVGMWFPFAALHTLTFLVDRAWPEHWLTISVWLAYANAGVNPLLWMVSPRLRESVCSLMCCCFCCCACCCQCCREKRSAYRHRHREYIEDKEAGAAMIEFSHR</sequence>
<evidence type="ECO:0000313" key="11">
    <source>
        <dbReference type="Proteomes" id="UP000762676"/>
    </source>
</evidence>
<evidence type="ECO:0000256" key="7">
    <source>
        <dbReference type="SAM" id="MobiDB-lite"/>
    </source>
</evidence>
<accession>A0AAV4JC32</accession>
<evidence type="ECO:0000256" key="2">
    <source>
        <dbReference type="ARBA" id="ARBA00022475"/>
    </source>
</evidence>
<gene>
    <name evidence="10" type="ORF">ElyMa_001568700</name>
</gene>
<feature type="region of interest" description="Disordered" evidence="7">
    <location>
        <begin position="1"/>
        <end position="22"/>
    </location>
</feature>
<name>A0AAV4JC32_9GAST</name>
<keyword evidence="4 8" id="KW-1133">Transmembrane helix</keyword>